<dbReference type="EMBL" id="GGFK01014624">
    <property type="protein sequence ID" value="MBW47945.1"/>
    <property type="molecule type" value="Transcribed_RNA"/>
</dbReference>
<organism evidence="1">
    <name type="scientific">Anopheles triannulatus</name>
    <dbReference type="NCBI Taxonomy" id="58253"/>
    <lineage>
        <taxon>Eukaryota</taxon>
        <taxon>Metazoa</taxon>
        <taxon>Ecdysozoa</taxon>
        <taxon>Arthropoda</taxon>
        <taxon>Hexapoda</taxon>
        <taxon>Insecta</taxon>
        <taxon>Pterygota</taxon>
        <taxon>Neoptera</taxon>
        <taxon>Endopterygota</taxon>
        <taxon>Diptera</taxon>
        <taxon>Nematocera</taxon>
        <taxon>Culicoidea</taxon>
        <taxon>Culicidae</taxon>
        <taxon>Anophelinae</taxon>
        <taxon>Anopheles</taxon>
    </lineage>
</organism>
<name>A0A2M4B4G5_9DIPT</name>
<dbReference type="AlphaFoldDB" id="A0A2M4B4G5"/>
<accession>A0A2M4B4G5</accession>
<sequence>MSPIAASSPANTTSSSVATAMILHCCVLARTACFSTTSTSRRAFSRTSCPRTAPSVFRAHEWSSSSRT</sequence>
<proteinExistence type="predicted"/>
<protein>
    <submittedName>
        <fullName evidence="1">Putative secreted protein</fullName>
    </submittedName>
</protein>
<reference evidence="1" key="1">
    <citation type="submission" date="2018-01" db="EMBL/GenBank/DDBJ databases">
        <title>An insight into the sialome of Amazonian anophelines.</title>
        <authorList>
            <person name="Ribeiro J.M."/>
            <person name="Scarpassa V."/>
            <person name="Calvo E."/>
        </authorList>
    </citation>
    <scope>NUCLEOTIDE SEQUENCE</scope>
    <source>
        <tissue evidence="1">Salivary glands</tissue>
    </source>
</reference>
<evidence type="ECO:0000313" key="1">
    <source>
        <dbReference type="EMBL" id="MBW47945.1"/>
    </source>
</evidence>